<comment type="function">
    <text evidence="1">Specifically methylates the cytosine at position 967 (m5C967) of 16S rRNA.</text>
</comment>
<feature type="domain" description="SAM-dependent MTase RsmB/NOP-type" evidence="15">
    <location>
        <begin position="175"/>
        <end position="456"/>
    </location>
</feature>
<evidence type="ECO:0000256" key="4">
    <source>
        <dbReference type="ARBA" id="ARBA00012140"/>
    </source>
</evidence>
<evidence type="ECO:0000256" key="14">
    <source>
        <dbReference type="PROSITE-ProRule" id="PRU01023"/>
    </source>
</evidence>
<dbReference type="InterPro" id="IPR054728">
    <property type="entry name" value="RsmB-like_ferredoxin"/>
</dbReference>
<evidence type="ECO:0000256" key="1">
    <source>
        <dbReference type="ARBA" id="ARBA00002724"/>
    </source>
</evidence>
<feature type="binding site" evidence="14">
    <location>
        <position position="291"/>
    </location>
    <ligand>
        <name>S-adenosyl-L-methionine</name>
        <dbReference type="ChEBI" id="CHEBI:59789"/>
    </ligand>
</feature>
<keyword evidence="6" id="KW-0698">rRNA processing</keyword>
<evidence type="ECO:0000256" key="5">
    <source>
        <dbReference type="ARBA" id="ARBA00022490"/>
    </source>
</evidence>
<evidence type="ECO:0000256" key="12">
    <source>
        <dbReference type="ARBA" id="ARBA00031088"/>
    </source>
</evidence>
<dbReference type="SUPFAM" id="SSF53335">
    <property type="entry name" value="S-adenosyl-L-methionine-dependent methyltransferases"/>
    <property type="match status" value="1"/>
</dbReference>
<evidence type="ECO:0000256" key="8">
    <source>
        <dbReference type="ARBA" id="ARBA00022679"/>
    </source>
</evidence>
<dbReference type="Pfam" id="PF01189">
    <property type="entry name" value="Methyltr_RsmB-F"/>
    <property type="match status" value="1"/>
</dbReference>
<evidence type="ECO:0000256" key="10">
    <source>
        <dbReference type="ARBA" id="ARBA00022884"/>
    </source>
</evidence>
<dbReference type="InterPro" id="IPR001678">
    <property type="entry name" value="MeTrfase_RsmB-F_NOP2_dom"/>
</dbReference>
<dbReference type="NCBIfam" id="TIGR00563">
    <property type="entry name" value="rsmB"/>
    <property type="match status" value="1"/>
</dbReference>
<dbReference type="CDD" id="cd02440">
    <property type="entry name" value="AdoMet_MTases"/>
    <property type="match status" value="1"/>
</dbReference>
<comment type="catalytic activity">
    <reaction evidence="13">
        <text>cytidine(967) in 16S rRNA + S-adenosyl-L-methionine = 5-methylcytidine(967) in 16S rRNA + S-adenosyl-L-homocysteine + H(+)</text>
        <dbReference type="Rhea" id="RHEA:42748"/>
        <dbReference type="Rhea" id="RHEA-COMP:10219"/>
        <dbReference type="Rhea" id="RHEA-COMP:10220"/>
        <dbReference type="ChEBI" id="CHEBI:15378"/>
        <dbReference type="ChEBI" id="CHEBI:57856"/>
        <dbReference type="ChEBI" id="CHEBI:59789"/>
        <dbReference type="ChEBI" id="CHEBI:74483"/>
        <dbReference type="ChEBI" id="CHEBI:82748"/>
        <dbReference type="EC" id="2.1.1.176"/>
    </reaction>
</comment>
<dbReference type="FunFam" id="3.40.50.150:FF:000022">
    <property type="entry name" value="Ribosomal RNA small subunit methyltransferase B"/>
    <property type="match status" value="1"/>
</dbReference>
<dbReference type="OrthoDB" id="9810297at2"/>
<keyword evidence="10 14" id="KW-0694">RNA-binding</keyword>
<comment type="caution">
    <text evidence="16">The sequence shown here is derived from an EMBL/GenBank/DDBJ whole genome shotgun (WGS) entry which is preliminary data.</text>
</comment>
<dbReference type="FunFam" id="1.10.940.10:FF:000006">
    <property type="entry name" value="16S rRNA (Cytosine(967)-C(5))-methyltransferase RsmB"/>
    <property type="match status" value="1"/>
</dbReference>
<dbReference type="Pfam" id="PF22458">
    <property type="entry name" value="RsmF-B_ferredox"/>
    <property type="match status" value="1"/>
</dbReference>
<evidence type="ECO:0000256" key="2">
    <source>
        <dbReference type="ARBA" id="ARBA00004496"/>
    </source>
</evidence>
<dbReference type="InterPro" id="IPR035926">
    <property type="entry name" value="NusB-like_sf"/>
</dbReference>
<evidence type="ECO:0000259" key="15">
    <source>
        <dbReference type="PROSITE" id="PS51686"/>
    </source>
</evidence>
<dbReference type="PRINTS" id="PR02008">
    <property type="entry name" value="RCMTFAMILY"/>
</dbReference>
<dbReference type="RefSeq" id="WP_120189406.1">
    <property type="nucleotide sequence ID" value="NZ_MCHY01000008.1"/>
</dbReference>
<feature type="active site" description="Nucleophile" evidence="14">
    <location>
        <position position="390"/>
    </location>
</feature>
<dbReference type="InterPro" id="IPR029063">
    <property type="entry name" value="SAM-dependent_MTases_sf"/>
</dbReference>
<dbReference type="InterPro" id="IPR006027">
    <property type="entry name" value="NusB_RsmB_TIM44"/>
</dbReference>
<dbReference type="Gene3D" id="1.10.940.10">
    <property type="entry name" value="NusB-like"/>
    <property type="match status" value="1"/>
</dbReference>
<dbReference type="GO" id="GO:0003723">
    <property type="term" value="F:RNA binding"/>
    <property type="evidence" value="ECO:0007669"/>
    <property type="project" value="UniProtKB-UniRule"/>
</dbReference>
<evidence type="ECO:0000256" key="9">
    <source>
        <dbReference type="ARBA" id="ARBA00022691"/>
    </source>
</evidence>
<reference evidence="16 17" key="1">
    <citation type="submission" date="2016-08" db="EMBL/GenBank/DDBJ databases">
        <title>Novel Firmicute Genomes.</title>
        <authorList>
            <person name="Poppleton D.I."/>
            <person name="Gribaldo S."/>
        </authorList>
    </citation>
    <scope>NUCLEOTIDE SEQUENCE [LARGE SCALE GENOMIC DNA]</scope>
    <source>
        <strain evidence="16 17">RAOx-1</strain>
    </source>
</reference>
<dbReference type="PROSITE" id="PS01153">
    <property type="entry name" value="NOL1_NOP2_SUN"/>
    <property type="match status" value="1"/>
</dbReference>
<dbReference type="Gene3D" id="3.30.70.1170">
    <property type="entry name" value="Sun protein, domain 3"/>
    <property type="match status" value="1"/>
</dbReference>
<proteinExistence type="inferred from homology"/>
<dbReference type="GO" id="GO:0005737">
    <property type="term" value="C:cytoplasm"/>
    <property type="evidence" value="ECO:0007669"/>
    <property type="project" value="UniProtKB-SubCell"/>
</dbReference>
<protein>
    <recommendedName>
        <fullName evidence="4">16S rRNA (cytosine(967)-C(5))-methyltransferase</fullName>
        <ecNumber evidence="4">2.1.1.176</ecNumber>
    </recommendedName>
    <alternativeName>
        <fullName evidence="11">16S rRNA m5C967 methyltransferase</fullName>
    </alternativeName>
    <alternativeName>
        <fullName evidence="12">rRNA (cytosine-C(5)-)-methyltransferase RsmB</fullName>
    </alternativeName>
</protein>
<evidence type="ECO:0000256" key="3">
    <source>
        <dbReference type="ARBA" id="ARBA00007494"/>
    </source>
</evidence>
<dbReference type="NCBIfam" id="NF011494">
    <property type="entry name" value="PRK14902.1"/>
    <property type="match status" value="1"/>
</dbReference>
<keyword evidence="9 14" id="KW-0949">S-adenosyl-L-methionine</keyword>
<comment type="subcellular location">
    <subcellularLocation>
        <location evidence="2">Cytoplasm</location>
    </subcellularLocation>
</comment>
<dbReference type="PANTHER" id="PTHR22807:SF53">
    <property type="entry name" value="RIBOSOMAL RNA SMALL SUBUNIT METHYLTRANSFERASE B-RELATED"/>
    <property type="match status" value="1"/>
</dbReference>
<feature type="binding site" evidence="14">
    <location>
        <position position="318"/>
    </location>
    <ligand>
        <name>S-adenosyl-L-methionine</name>
        <dbReference type="ChEBI" id="CHEBI:59789"/>
    </ligand>
</feature>
<keyword evidence="8 14" id="KW-0808">Transferase</keyword>
<dbReference type="PANTHER" id="PTHR22807">
    <property type="entry name" value="NOP2 YEAST -RELATED NOL1/NOP2/FMU SUN DOMAIN-CONTAINING"/>
    <property type="match status" value="1"/>
</dbReference>
<dbReference type="AlphaFoldDB" id="A0A419SJC4"/>
<keyword evidence="17" id="KW-1185">Reference proteome</keyword>
<dbReference type="Proteomes" id="UP000284219">
    <property type="component" value="Unassembled WGS sequence"/>
</dbReference>
<dbReference type="SUPFAM" id="SSF48013">
    <property type="entry name" value="NusB-like"/>
    <property type="match status" value="1"/>
</dbReference>
<keyword evidence="5" id="KW-0963">Cytoplasm</keyword>
<name>A0A419SJC4_9BACL</name>
<sequence>MIEQGTQSARSLALDVLTEIERKDAFSNLELNAALNKANLTRREAGLATELVYGTLSRLNTLDWIATQFVKKPTHRLEPWLRNLLRLALYQLHYLDRIPDRAIVHEAVEEAKKHGHKGTVSLVNGVLRNYLREKEQLNPPTQWPKFKKIALEHSHPEWLVKRWLSAFGEKETIAMCKTNNLPPTLSVRVNTLRISKQAFIARLQQEIPDAVIEESLLSDVGLLVSHAGNIANSPLFNEGLCAIQDESSMLVGQAMDVQPEMAVLDTCAAPGGKTAHLAERMGNRGSILALDIHPHKLQLIDETVERLGITIVDTMEADARALPESFQQAQFDRILVDAPCSGFGVIRRKPDLKWQKQVEDITAIAAMQMELLEQAVRCLKPGGKLVYSTCTVDPEENGRLIHRFLDSHTEFELDPSLVDDMPPLLRERFHQSGAYIQILPHYFSSDGFFISRLRKRV</sequence>
<dbReference type="GO" id="GO:0006355">
    <property type="term" value="P:regulation of DNA-templated transcription"/>
    <property type="evidence" value="ECO:0007669"/>
    <property type="project" value="InterPro"/>
</dbReference>
<accession>A0A419SJC4</accession>
<evidence type="ECO:0000256" key="11">
    <source>
        <dbReference type="ARBA" id="ARBA00030399"/>
    </source>
</evidence>
<dbReference type="GO" id="GO:0008649">
    <property type="term" value="F:rRNA methyltransferase activity"/>
    <property type="evidence" value="ECO:0007669"/>
    <property type="project" value="InterPro"/>
</dbReference>
<dbReference type="InterPro" id="IPR023267">
    <property type="entry name" value="RCMT"/>
</dbReference>
<evidence type="ECO:0000256" key="7">
    <source>
        <dbReference type="ARBA" id="ARBA00022603"/>
    </source>
</evidence>
<dbReference type="InterPro" id="IPR018314">
    <property type="entry name" value="RsmB/NOL1/NOP2-like_CS"/>
</dbReference>
<dbReference type="Gene3D" id="3.40.50.150">
    <property type="entry name" value="Vaccinia Virus protein VP39"/>
    <property type="match status" value="1"/>
</dbReference>
<dbReference type="PROSITE" id="PS51686">
    <property type="entry name" value="SAM_MT_RSMB_NOP"/>
    <property type="match status" value="1"/>
</dbReference>
<dbReference type="EMBL" id="MCHY01000008">
    <property type="protein sequence ID" value="RKD24144.1"/>
    <property type="molecule type" value="Genomic_DNA"/>
</dbReference>
<feature type="binding site" evidence="14">
    <location>
        <begin position="267"/>
        <end position="273"/>
    </location>
    <ligand>
        <name>S-adenosyl-L-methionine</name>
        <dbReference type="ChEBI" id="CHEBI:59789"/>
    </ligand>
</feature>
<dbReference type="CDD" id="cd00620">
    <property type="entry name" value="Methyltransferase_Sun"/>
    <property type="match status" value="1"/>
</dbReference>
<keyword evidence="7 14" id="KW-0489">Methyltransferase</keyword>
<dbReference type="InterPro" id="IPR004573">
    <property type="entry name" value="rRNA_ssu_MeTfrase_B"/>
</dbReference>
<dbReference type="EC" id="2.1.1.176" evidence="4"/>
<dbReference type="InterPro" id="IPR049560">
    <property type="entry name" value="MeTrfase_RsmB-F_NOP2_cat"/>
</dbReference>
<evidence type="ECO:0000313" key="17">
    <source>
        <dbReference type="Proteomes" id="UP000284219"/>
    </source>
</evidence>
<evidence type="ECO:0000313" key="16">
    <source>
        <dbReference type="EMBL" id="RKD24144.1"/>
    </source>
</evidence>
<dbReference type="InterPro" id="IPR048019">
    <property type="entry name" value="RsmB-like_N"/>
</dbReference>
<dbReference type="Pfam" id="PF01029">
    <property type="entry name" value="NusB"/>
    <property type="match status" value="1"/>
</dbReference>
<evidence type="ECO:0000256" key="6">
    <source>
        <dbReference type="ARBA" id="ARBA00022552"/>
    </source>
</evidence>
<gene>
    <name evidence="16" type="ORF">BEP19_06975</name>
</gene>
<comment type="similarity">
    <text evidence="3 14">Belongs to the class I-like SAM-binding methyltransferase superfamily. RsmB/NOP family.</text>
</comment>
<feature type="binding site" evidence="14">
    <location>
        <position position="337"/>
    </location>
    <ligand>
        <name>S-adenosyl-L-methionine</name>
        <dbReference type="ChEBI" id="CHEBI:59789"/>
    </ligand>
</feature>
<evidence type="ECO:0000256" key="13">
    <source>
        <dbReference type="ARBA" id="ARBA00047283"/>
    </source>
</evidence>
<organism evidence="16 17">
    <name type="scientific">Ammoniphilus oxalaticus</name>
    <dbReference type="NCBI Taxonomy" id="66863"/>
    <lineage>
        <taxon>Bacteria</taxon>
        <taxon>Bacillati</taxon>
        <taxon>Bacillota</taxon>
        <taxon>Bacilli</taxon>
        <taxon>Bacillales</taxon>
        <taxon>Paenibacillaceae</taxon>
        <taxon>Aneurinibacillus group</taxon>
        <taxon>Ammoniphilus</taxon>
    </lineage>
</organism>